<dbReference type="SUPFAM" id="SSF54862">
    <property type="entry name" value="4Fe-4S ferredoxins"/>
    <property type="match status" value="1"/>
</dbReference>
<evidence type="ECO:0000259" key="1">
    <source>
        <dbReference type="PROSITE" id="PS51379"/>
    </source>
</evidence>
<feature type="domain" description="4Fe-4S ferredoxin-type" evidence="1">
    <location>
        <begin position="6"/>
        <end position="35"/>
    </location>
</feature>
<protein>
    <submittedName>
        <fullName evidence="2">4Fe-4S ferredoxin</fullName>
    </submittedName>
</protein>
<dbReference type="EMBL" id="CAACVI010000045">
    <property type="protein sequence ID" value="VEN74974.1"/>
    <property type="molecule type" value="Genomic_DNA"/>
</dbReference>
<dbReference type="InterPro" id="IPR052911">
    <property type="entry name" value="Corrinoid_activation_enz"/>
</dbReference>
<dbReference type="PANTHER" id="PTHR42895">
    <property type="entry name" value="IRON-SULFUR CLUSTER-BINDING PROTEIN-RELATED"/>
    <property type="match status" value="1"/>
</dbReference>
<dbReference type="PROSITE" id="PS51379">
    <property type="entry name" value="4FE4S_FER_2"/>
    <property type="match status" value="2"/>
</dbReference>
<sequence>MKTLRKIIEIDEDLCDGCGECLMACAEGALEIVDGKAKVISDHLCDGLGACMGECPQGALAIVDKETEEFDEEAVEKHLAGMEARKSKKPLECGCPSGHMEILGAPPHAAPEGPAGSGGPSALSHWPVKIRLVSPDAPFLKGADLLVMADCVPVAHPSIHRDLMAGKVVMIGCPKFDDAQAHIDKLADIFSKAGVKSVTCAMMEVPCCSAFPAIVKKGMEKAGKDIPVREIVVGKRGDVAEAGS</sequence>
<gene>
    <name evidence="2" type="ORF">EPICR_50255</name>
</gene>
<reference evidence="2" key="1">
    <citation type="submission" date="2019-01" db="EMBL/GenBank/DDBJ databases">
        <authorList>
            <consortium name="Genoscope - CEA"/>
            <person name="William W."/>
        </authorList>
    </citation>
    <scope>NUCLEOTIDE SEQUENCE</scope>
    <source>
        <strain evidence="2">CR-1</strain>
    </source>
</reference>
<organism evidence="2">
    <name type="scientific">uncultured Desulfobacteraceae bacterium</name>
    <dbReference type="NCBI Taxonomy" id="218296"/>
    <lineage>
        <taxon>Bacteria</taxon>
        <taxon>Pseudomonadati</taxon>
        <taxon>Thermodesulfobacteriota</taxon>
        <taxon>Desulfobacteria</taxon>
        <taxon>Desulfobacterales</taxon>
        <taxon>Desulfobacteraceae</taxon>
        <taxon>environmental samples</taxon>
    </lineage>
</organism>
<feature type="domain" description="4Fe-4S ferredoxin-type" evidence="1">
    <location>
        <begin position="36"/>
        <end position="65"/>
    </location>
</feature>
<dbReference type="InterPro" id="IPR017896">
    <property type="entry name" value="4Fe4S_Fe-S-bd"/>
</dbReference>
<dbReference type="Pfam" id="PF12837">
    <property type="entry name" value="Fer4_6"/>
    <property type="match status" value="1"/>
</dbReference>
<name>A0A484HIM1_9BACT</name>
<evidence type="ECO:0000313" key="2">
    <source>
        <dbReference type="EMBL" id="VEN74974.1"/>
    </source>
</evidence>
<proteinExistence type="predicted"/>
<dbReference type="Gene3D" id="3.30.70.20">
    <property type="match status" value="1"/>
</dbReference>
<accession>A0A484HIM1</accession>
<dbReference type="PANTHER" id="PTHR42895:SF1">
    <property type="entry name" value="IRON-SULFUR CLUSTER PROTEIN"/>
    <property type="match status" value="1"/>
</dbReference>
<dbReference type="AlphaFoldDB" id="A0A484HIM1"/>